<evidence type="ECO:0000313" key="3">
    <source>
        <dbReference type="Proteomes" id="UP000283946"/>
    </source>
</evidence>
<evidence type="ECO:0000313" key="2">
    <source>
        <dbReference type="EMBL" id="AZZ55625.1"/>
    </source>
</evidence>
<dbReference type="AlphaFoldDB" id="A0AAD1AET4"/>
<name>A0AAD1AET4_9MICO</name>
<gene>
    <name evidence="2" type="ORF">C7V51_06805</name>
</gene>
<accession>A0AAD1AET4</accession>
<dbReference type="EMBL" id="CP028130">
    <property type="protein sequence ID" value="AZZ55625.1"/>
    <property type="molecule type" value="Genomic_DNA"/>
</dbReference>
<sequence>MPSKMVALSIATALSLGGFVSGTTTAIVFAGLQWTVGAGSWSASEGKMVAQAQAANGYSDAPIDSGASIESTFSVSKWDATSWVGISQKDVDGDVRALRIRVASNSLSWQVHDGRGLPLDGTTMVRGGTEQVPTTASTFTLGLNLVGTQLSVMVAADDKPVLSTAVDWTSRASGIGTRGGLIVRDTTATFSSFTTANALPDTAAVLGGAWSDSAWTSNASGGVSLAPNSRKSATAYEVSDSLAASYEISLDGRHRSGASSQWLGLATNDRAEDSPKGFVFRISFDASGEIGRWQLHRSAPALTSATLLNSGTFSGANAGTQFRLSLAVTDSSSMVARVTRLDTNRELTRLSLNGLSSIIPRGGVAGIYAVDSKPTVTAFVRKNVGTDRPFSVVSSFSTPDKGTPGPNMQAQRGRWKIENGRLVPAAMDPAGSKRAIAVVTRPATTDTDWNTSTDILLDRSANPLGESGLVSNSIRTAAWNYNQIGLFASLPSTTSPSAAWRLVQIIENKETLIQQGTIPVAGTASLTLRMMHKKDSDTVEAVVIGAGGSQATGAGSVDASLFDTGKPGLWTRTGGASFDNYTYDTKAGASAPIPTSTLAWEPKTATIMSPLVDNRPTVDERLVVDKTFARSPVPQALLTTASKQYVAYYDSEGYMSVAVRPLDKTFDEGEKRRLPGNPSDLRTASDTHNLIAIAVDKDGRIHVSGNMHGRSLLYFMTDTSGSLTSFSQVKSLGFPEDESYITYPRFISSAADGPSSPLVFGFRAGGSGDGSWVYFQFDGSSWTRLSRIFGDRTLAGRTVSAYPDGPVKGPDGRYYVAWNWRTSTDVSQSSRVSFAVSNDLQTWRAADGSTLSSPISYDDTKAIVDDVPEGCGLANGLVQLGFDSASAPIVVYSKLDSCGPDGSNQLYVSRWSNGSWLNKQVSDWYGHWQPSGTSSVEFQMSIDTPVVPRGTNYLAVSYRYGKTGRYFILDGASLDVLFETERASRLPMLPLLPDSTYQWNFVDGSSTGDAADWMLVWTSYPGNNDRDNGKPTSPQDLFVVKVTKSALTPPAE</sequence>
<dbReference type="Pfam" id="PF15892">
    <property type="entry name" value="BNR_4"/>
    <property type="match status" value="1"/>
</dbReference>
<feature type="region of interest" description="Disordered" evidence="1">
    <location>
        <begin position="391"/>
        <end position="410"/>
    </location>
</feature>
<protein>
    <submittedName>
        <fullName evidence="2">Uncharacterized protein</fullName>
    </submittedName>
</protein>
<dbReference type="Proteomes" id="UP000283946">
    <property type="component" value="Chromosome"/>
</dbReference>
<feature type="compositionally biased region" description="Polar residues" evidence="1">
    <location>
        <begin position="392"/>
        <end position="410"/>
    </location>
</feature>
<dbReference type="KEGG" id="ria:C7V51_06805"/>
<organism evidence="2 3">
    <name type="scientific">Rathayibacter iranicus</name>
    <dbReference type="NCBI Taxonomy" id="59737"/>
    <lineage>
        <taxon>Bacteria</taxon>
        <taxon>Bacillati</taxon>
        <taxon>Actinomycetota</taxon>
        <taxon>Actinomycetes</taxon>
        <taxon>Micrococcales</taxon>
        <taxon>Microbacteriaceae</taxon>
        <taxon>Rathayibacter</taxon>
    </lineage>
</organism>
<proteinExistence type="predicted"/>
<evidence type="ECO:0000256" key="1">
    <source>
        <dbReference type="SAM" id="MobiDB-lite"/>
    </source>
</evidence>
<reference evidence="2 3" key="1">
    <citation type="submission" date="2018-03" db="EMBL/GenBank/DDBJ databases">
        <title>Bacteriophage NCPPB3778 and a type I-E CRISPR drive the evolution of the US Biological Select Agent, Rathayibacter toxicus.</title>
        <authorList>
            <person name="Davis E.W.II."/>
            <person name="Tabima J.F."/>
            <person name="Weisberg A.J."/>
            <person name="Dantas Lopes L."/>
            <person name="Wiseman M.S."/>
            <person name="Wiseman M.S."/>
            <person name="Pupko T."/>
            <person name="Belcher M.S."/>
            <person name="Sechler A.J."/>
            <person name="Tancos M.A."/>
            <person name="Schroeder B.K."/>
            <person name="Murray T.D."/>
            <person name="Luster D.G."/>
            <person name="Schneider W.L."/>
            <person name="Rogers E."/>
            <person name="Andreote F.D."/>
            <person name="Grunwald N.J."/>
            <person name="Putnam M.L."/>
            <person name="Chang J.H."/>
        </authorList>
    </citation>
    <scope>NUCLEOTIDE SEQUENCE [LARGE SCALE GENOMIC DNA]</scope>
    <source>
        <strain evidence="2 3">NCCPB 2253</strain>
    </source>
</reference>